<keyword evidence="1" id="KW-0732">Signal</keyword>
<protein>
    <submittedName>
        <fullName evidence="2">Uncharacterized protein</fullName>
    </submittedName>
</protein>
<organism evidence="2 3">
    <name type="scientific">Apolygus lucorum</name>
    <name type="common">Small green plant bug</name>
    <name type="synonym">Lygocoris lucorum</name>
    <dbReference type="NCBI Taxonomy" id="248454"/>
    <lineage>
        <taxon>Eukaryota</taxon>
        <taxon>Metazoa</taxon>
        <taxon>Ecdysozoa</taxon>
        <taxon>Arthropoda</taxon>
        <taxon>Hexapoda</taxon>
        <taxon>Insecta</taxon>
        <taxon>Pterygota</taxon>
        <taxon>Neoptera</taxon>
        <taxon>Paraneoptera</taxon>
        <taxon>Hemiptera</taxon>
        <taxon>Heteroptera</taxon>
        <taxon>Panheteroptera</taxon>
        <taxon>Cimicomorpha</taxon>
        <taxon>Miridae</taxon>
        <taxon>Mirini</taxon>
        <taxon>Apolygus</taxon>
    </lineage>
</organism>
<evidence type="ECO:0000256" key="1">
    <source>
        <dbReference type="SAM" id="SignalP"/>
    </source>
</evidence>
<reference evidence="2" key="1">
    <citation type="journal article" date="2021" name="Mol. Ecol. Resour.">
        <title>Apolygus lucorum genome provides insights into omnivorousness and mesophyll feeding.</title>
        <authorList>
            <person name="Liu Y."/>
            <person name="Liu H."/>
            <person name="Wang H."/>
            <person name="Huang T."/>
            <person name="Liu B."/>
            <person name="Yang B."/>
            <person name="Yin L."/>
            <person name="Li B."/>
            <person name="Zhang Y."/>
            <person name="Zhang S."/>
            <person name="Jiang F."/>
            <person name="Zhang X."/>
            <person name="Ren Y."/>
            <person name="Wang B."/>
            <person name="Wang S."/>
            <person name="Lu Y."/>
            <person name="Wu K."/>
            <person name="Fan W."/>
            <person name="Wang G."/>
        </authorList>
    </citation>
    <scope>NUCLEOTIDE SEQUENCE</scope>
    <source>
        <strain evidence="2">12Hb</strain>
    </source>
</reference>
<comment type="caution">
    <text evidence="2">The sequence shown here is derived from an EMBL/GenBank/DDBJ whole genome shotgun (WGS) entry which is preliminary data.</text>
</comment>
<feature type="chain" id="PRO_5035733277" evidence="1">
    <location>
        <begin position="27"/>
        <end position="172"/>
    </location>
</feature>
<sequence>MNVLPERMLLLFLLSVVPIFTDVAESKADVPLHRGDLADNKGSSLEIWQQADLSEAYSYNLASELNDDKKTDSPSGWFGVCQDLTDDLEKSWNLTVRVSERTVAVAWNMGGVLYDLINCKATVLLPISCIFNNLSRLRQIVNPAIVEAYGFIKEGVALVPVVVKDTRDCYNF</sequence>
<evidence type="ECO:0000313" key="3">
    <source>
        <dbReference type="Proteomes" id="UP000466442"/>
    </source>
</evidence>
<feature type="signal peptide" evidence="1">
    <location>
        <begin position="1"/>
        <end position="26"/>
    </location>
</feature>
<dbReference type="AlphaFoldDB" id="A0A8S9WSL1"/>
<accession>A0A8S9WSL1</accession>
<proteinExistence type="predicted"/>
<name>A0A8S9WSL1_APOLU</name>
<dbReference type="Proteomes" id="UP000466442">
    <property type="component" value="Unassembled WGS sequence"/>
</dbReference>
<dbReference type="EMBL" id="WIXP02000014">
    <property type="protein sequence ID" value="KAF6199657.1"/>
    <property type="molecule type" value="Genomic_DNA"/>
</dbReference>
<keyword evidence="3" id="KW-1185">Reference proteome</keyword>
<gene>
    <name evidence="2" type="ORF">GE061_005955</name>
</gene>
<evidence type="ECO:0000313" key="2">
    <source>
        <dbReference type="EMBL" id="KAF6199657.1"/>
    </source>
</evidence>